<dbReference type="GO" id="GO:0004740">
    <property type="term" value="F:pyruvate dehydrogenase (acetyl-transferring) kinase activity"/>
    <property type="evidence" value="ECO:0007669"/>
    <property type="project" value="EnsemblFungi"/>
</dbReference>
<dbReference type="Pfam" id="PF10436">
    <property type="entry name" value="BCDHK_Adom3"/>
    <property type="match status" value="1"/>
</dbReference>
<dbReference type="InterPro" id="IPR039028">
    <property type="entry name" value="BCKD/PDK"/>
</dbReference>
<dbReference type="OMA" id="WSYPPSA"/>
<evidence type="ECO:0000313" key="12">
    <source>
        <dbReference type="EMBL" id="CCH58998.1"/>
    </source>
</evidence>
<dbReference type="GO" id="GO:0005524">
    <property type="term" value="F:ATP binding"/>
    <property type="evidence" value="ECO:0007669"/>
    <property type="project" value="UniProtKB-UniRule"/>
</dbReference>
<dbReference type="Gene3D" id="3.30.565.10">
    <property type="entry name" value="Histidine kinase-like ATPase, C-terminal domain"/>
    <property type="match status" value="1"/>
</dbReference>
<dbReference type="AlphaFoldDB" id="I2GXZ6"/>
<keyword evidence="3" id="KW-0597">Phosphoprotein</keyword>
<dbReference type="GeneID" id="14494151"/>
<evidence type="ECO:0000256" key="4">
    <source>
        <dbReference type="ARBA" id="ARBA00022679"/>
    </source>
</evidence>
<gene>
    <name evidence="12" type="primary">TBLA0B01550</name>
    <name evidence="12" type="ORF">TBLA_0B01550</name>
</gene>
<feature type="domain" description="Histidine kinase" evidence="11">
    <location>
        <begin position="217"/>
        <end position="391"/>
    </location>
</feature>
<dbReference type="InterPro" id="IPR003594">
    <property type="entry name" value="HATPase_dom"/>
</dbReference>
<keyword evidence="5 10" id="KW-0547">Nucleotide-binding</keyword>
<dbReference type="SUPFAM" id="SSF69012">
    <property type="entry name" value="alpha-ketoacid dehydrogenase kinase, N-terminal domain"/>
    <property type="match status" value="1"/>
</dbReference>
<proteinExistence type="inferred from homology"/>
<dbReference type="GO" id="GO:1901524">
    <property type="term" value="P:regulation of mitophagy"/>
    <property type="evidence" value="ECO:0007669"/>
    <property type="project" value="EnsemblFungi"/>
</dbReference>
<evidence type="ECO:0000259" key="11">
    <source>
        <dbReference type="PROSITE" id="PS50109"/>
    </source>
</evidence>
<dbReference type="Pfam" id="PF02518">
    <property type="entry name" value="HATPase_c"/>
    <property type="match status" value="1"/>
</dbReference>
<evidence type="ECO:0000256" key="1">
    <source>
        <dbReference type="ARBA" id="ARBA00004305"/>
    </source>
</evidence>
<dbReference type="RefSeq" id="XP_004178517.1">
    <property type="nucleotide sequence ID" value="XM_004178469.1"/>
</dbReference>
<evidence type="ECO:0000256" key="2">
    <source>
        <dbReference type="ARBA" id="ARBA00006155"/>
    </source>
</evidence>
<dbReference type="STRING" id="1071380.I2GXZ6"/>
<protein>
    <recommendedName>
        <fullName evidence="10">Protein-serine/threonine kinase</fullName>
        <ecNumber evidence="10">2.7.11.-</ecNumber>
    </recommendedName>
</protein>
<reference evidence="12 13" key="1">
    <citation type="journal article" date="2011" name="Proc. Natl. Acad. Sci. U.S.A.">
        <title>Evolutionary erosion of yeast sex chromosomes by mating-type switching accidents.</title>
        <authorList>
            <person name="Gordon J.L."/>
            <person name="Armisen D."/>
            <person name="Proux-Wera E."/>
            <person name="Oheigeartaigh S.S."/>
            <person name="Byrne K.P."/>
            <person name="Wolfe K.H."/>
        </authorList>
    </citation>
    <scope>NUCLEOTIDE SEQUENCE [LARGE SCALE GENOMIC DNA]</scope>
    <source>
        <strain evidence="13">ATCC 34711 / CBS 6284 / DSM 70876 / NBRC 10599 / NRRL Y-10934 / UCD 77-7</strain>
    </source>
</reference>
<evidence type="ECO:0000256" key="8">
    <source>
        <dbReference type="ARBA" id="ARBA00022946"/>
    </source>
</evidence>
<dbReference type="OrthoDB" id="3264224at2759"/>
<dbReference type="eggNOG" id="KOG0787">
    <property type="taxonomic scope" value="Eukaryota"/>
</dbReference>
<dbReference type="InParanoid" id="I2GXZ6"/>
<dbReference type="PROSITE" id="PS50109">
    <property type="entry name" value="HIS_KIN"/>
    <property type="match status" value="1"/>
</dbReference>
<organism evidence="12 13">
    <name type="scientific">Henningerozyma blattae (strain ATCC 34711 / CBS 6284 / DSM 70876 / NBRC 10599 / NRRL Y-10934 / UCD 77-7)</name>
    <name type="common">Yeast</name>
    <name type="synonym">Tetrapisispora blattae</name>
    <dbReference type="NCBI Taxonomy" id="1071380"/>
    <lineage>
        <taxon>Eukaryota</taxon>
        <taxon>Fungi</taxon>
        <taxon>Dikarya</taxon>
        <taxon>Ascomycota</taxon>
        <taxon>Saccharomycotina</taxon>
        <taxon>Saccharomycetes</taxon>
        <taxon>Saccharomycetales</taxon>
        <taxon>Saccharomycetaceae</taxon>
        <taxon>Henningerozyma</taxon>
    </lineage>
</organism>
<dbReference type="PANTHER" id="PTHR11947:SF20">
    <property type="entry name" value="[3-METHYL-2-OXOBUTANOATE DEHYDROGENASE [LIPOAMIDE]] KINASE, MITOCHONDRIAL"/>
    <property type="match status" value="1"/>
</dbReference>
<dbReference type="InterPro" id="IPR005467">
    <property type="entry name" value="His_kinase_dom"/>
</dbReference>
<keyword evidence="9 10" id="KW-0496">Mitochondrion</keyword>
<dbReference type="Proteomes" id="UP000002866">
    <property type="component" value="Chromosome 2"/>
</dbReference>
<evidence type="ECO:0000256" key="5">
    <source>
        <dbReference type="ARBA" id="ARBA00022741"/>
    </source>
</evidence>
<keyword evidence="8" id="KW-0809">Transit peptide</keyword>
<keyword evidence="6 10" id="KW-0418">Kinase</keyword>
<evidence type="ECO:0000256" key="9">
    <source>
        <dbReference type="ARBA" id="ARBA00023128"/>
    </source>
</evidence>
<dbReference type="GO" id="GO:0065003">
    <property type="term" value="P:protein-containing complex assembly"/>
    <property type="evidence" value="ECO:0007669"/>
    <property type="project" value="EnsemblFungi"/>
</dbReference>
<dbReference type="FunCoup" id="I2GXZ6">
    <property type="interactions" value="366"/>
</dbReference>
<dbReference type="HOGENOM" id="CLU_023861_4_1_1"/>
<dbReference type="EC" id="2.7.11.-" evidence="10"/>
<evidence type="ECO:0000256" key="6">
    <source>
        <dbReference type="ARBA" id="ARBA00022777"/>
    </source>
</evidence>
<evidence type="ECO:0000256" key="10">
    <source>
        <dbReference type="RuleBase" id="RU366032"/>
    </source>
</evidence>
<accession>I2GXZ6</accession>
<evidence type="ECO:0000313" key="13">
    <source>
        <dbReference type="Proteomes" id="UP000002866"/>
    </source>
</evidence>
<keyword evidence="13" id="KW-1185">Reference proteome</keyword>
<dbReference type="PANTHER" id="PTHR11947">
    <property type="entry name" value="PYRUVATE DEHYDROGENASE KINASE"/>
    <property type="match status" value="1"/>
</dbReference>
<comment type="similarity">
    <text evidence="2 10">Belongs to the PDK/BCKDK protein kinase family.</text>
</comment>
<dbReference type="InterPro" id="IPR036784">
    <property type="entry name" value="AK/P_DHK_N_sf"/>
</dbReference>
<evidence type="ECO:0000256" key="7">
    <source>
        <dbReference type="ARBA" id="ARBA00022840"/>
    </source>
</evidence>
<keyword evidence="7 10" id="KW-0067">ATP-binding</keyword>
<dbReference type="InterPro" id="IPR018955">
    <property type="entry name" value="BCDHK/PDK_N"/>
</dbReference>
<dbReference type="Gene3D" id="1.20.140.20">
    <property type="entry name" value="Alpha-ketoacid/pyruvate dehydrogenase kinase, N-terminal domain"/>
    <property type="match status" value="1"/>
</dbReference>
<dbReference type="SUPFAM" id="SSF55874">
    <property type="entry name" value="ATPase domain of HSP90 chaperone/DNA topoisomerase II/histidine kinase"/>
    <property type="match status" value="1"/>
</dbReference>
<evidence type="ECO:0000256" key="3">
    <source>
        <dbReference type="ARBA" id="ARBA00022553"/>
    </source>
</evidence>
<name>I2GXZ6_HENB6</name>
<comment type="subcellular location">
    <subcellularLocation>
        <location evidence="1 10">Mitochondrion matrix</location>
    </subcellularLocation>
</comment>
<dbReference type="InterPro" id="IPR004358">
    <property type="entry name" value="Sig_transdc_His_kin-like_C"/>
</dbReference>
<dbReference type="EMBL" id="HE806317">
    <property type="protein sequence ID" value="CCH58998.1"/>
    <property type="molecule type" value="Genomic_DNA"/>
</dbReference>
<dbReference type="PRINTS" id="PR00344">
    <property type="entry name" value="BCTRLSENSOR"/>
</dbReference>
<dbReference type="KEGG" id="tbl:TBLA_0B01550"/>
<sequence length="394" mass="44758">MGRFIFSKVLKRYQHLNQLPFLHQYQIRTSLTQLIQDYSHKSIPNIDYAYLTNWNSSIKPHSNEQYNLSINTIYSLLVYVCRRLNSIHNLPYIVVINPYISNNNSVYLKSLESLLSLEYPYQLQDDNAVRRVLNEFLDDHQDSIMELATGFKEVGEFYDRKSIKEFLDAHLKDRIIMKLLATHYLKLIESDDNGETNTIIDPSSVSHKGIGVINTNFNVSDLVNQVSEYVGDLTRLEYDRAVPVQVETNDNNPVEFSCIGAHLEYILTEVLKNSSLAQIRNGKSDVPIMVQITKGNCGETLSIRVRDHGGGIPPEREPFILDYAYTSEVNKHEGDPATQVNQVNADVPRVAGLGFGLPLCRMYAELFGGSLSIQSLWGLGTDVYIIIKGITNFK</sequence>
<dbReference type="GO" id="GO:0005759">
    <property type="term" value="C:mitochondrial matrix"/>
    <property type="evidence" value="ECO:0007669"/>
    <property type="project" value="UniProtKB-SubCell"/>
</dbReference>
<dbReference type="InterPro" id="IPR036890">
    <property type="entry name" value="HATPase_C_sf"/>
</dbReference>
<dbReference type="SMART" id="SM00387">
    <property type="entry name" value="HATPase_c"/>
    <property type="match status" value="1"/>
</dbReference>
<dbReference type="GO" id="GO:0010906">
    <property type="term" value="P:regulation of glucose metabolic process"/>
    <property type="evidence" value="ECO:0007669"/>
    <property type="project" value="TreeGrafter"/>
</dbReference>
<keyword evidence="4 10" id="KW-0808">Transferase</keyword>